<evidence type="ECO:0000313" key="3">
    <source>
        <dbReference type="EMBL" id="ONL92893.1"/>
    </source>
</evidence>
<keyword evidence="3" id="KW-0418">Kinase</keyword>
<keyword evidence="3" id="KW-0808">Transferase</keyword>
<gene>
    <name evidence="3" type="ORF">ZEAMMB73_Zm00001d027340</name>
</gene>
<dbReference type="GO" id="GO:0016301">
    <property type="term" value="F:kinase activity"/>
    <property type="evidence" value="ECO:0007669"/>
    <property type="project" value="UniProtKB-KW"/>
</dbReference>
<dbReference type="AlphaFoldDB" id="A0A1D6JL68"/>
<feature type="compositionally biased region" description="Basic and acidic residues" evidence="2">
    <location>
        <begin position="1"/>
        <end position="12"/>
    </location>
</feature>
<sequence>MTERGHIIERDAGVQSVSDKQKNGTRRANNLSGPLSLPTRASANSLSRANNLSGPLSLPTRASANSLSAPIRSSAGYVGSLGDKPKRTMVEIKGRFSVTSENVDLAKVQEIPGSSASRKLQEGPSLRKSASVGDWSANDKTTSTNHQRKELCNSSVSTSILIPHLQNLVKQTAFQQDLITNLLSSLQQNERVDAQSRVQSTTSDTVVEAATAEREHSLLVKIFELQSRMISLTDELIAAKLKHVQVCISSYPSSPCWHSESHLLFYVHYLILRSPLKTTL</sequence>
<evidence type="ECO:0000256" key="1">
    <source>
        <dbReference type="ARBA" id="ARBA00008874"/>
    </source>
</evidence>
<accession>A0A1D6JL68</accession>
<dbReference type="GO" id="GO:0043539">
    <property type="term" value="F:protein serine/threonine kinase activator activity"/>
    <property type="evidence" value="ECO:0007669"/>
    <property type="project" value="InterPro"/>
</dbReference>
<evidence type="ECO:0000256" key="2">
    <source>
        <dbReference type="SAM" id="MobiDB-lite"/>
    </source>
</evidence>
<feature type="region of interest" description="Disordered" evidence="2">
    <location>
        <begin position="113"/>
        <end position="150"/>
    </location>
</feature>
<reference evidence="3" key="1">
    <citation type="submission" date="2015-12" db="EMBL/GenBank/DDBJ databases">
        <title>Update maize B73 reference genome by single molecule sequencing technologies.</title>
        <authorList>
            <consortium name="Maize Genome Sequencing Project"/>
            <person name="Ware D."/>
        </authorList>
    </citation>
    <scope>NUCLEOTIDE SEQUENCE [LARGE SCALE GENOMIC DNA]</scope>
    <source>
        <tissue evidence="3">Seedling</tissue>
    </source>
</reference>
<feature type="region of interest" description="Disordered" evidence="2">
    <location>
        <begin position="1"/>
        <end position="67"/>
    </location>
</feature>
<name>A0A1D6JL68_MAIZE</name>
<proteinExistence type="inferred from homology"/>
<dbReference type="PANTHER" id="PTHR48014">
    <property type="entry name" value="SERINE/THREONINE-PROTEIN KINASE FRAY2"/>
    <property type="match status" value="1"/>
</dbReference>
<organism evidence="3">
    <name type="scientific">Zea mays</name>
    <name type="common">Maize</name>
    <dbReference type="NCBI Taxonomy" id="4577"/>
    <lineage>
        <taxon>Eukaryota</taxon>
        <taxon>Viridiplantae</taxon>
        <taxon>Streptophyta</taxon>
        <taxon>Embryophyta</taxon>
        <taxon>Tracheophyta</taxon>
        <taxon>Spermatophyta</taxon>
        <taxon>Magnoliopsida</taxon>
        <taxon>Liliopsida</taxon>
        <taxon>Poales</taxon>
        <taxon>Poaceae</taxon>
        <taxon>PACMAD clade</taxon>
        <taxon>Panicoideae</taxon>
        <taxon>Andropogonodae</taxon>
        <taxon>Andropogoneae</taxon>
        <taxon>Tripsacinae</taxon>
        <taxon>Zea</taxon>
    </lineage>
</organism>
<dbReference type="InterPro" id="IPR047173">
    <property type="entry name" value="STRAD_A/B-like"/>
</dbReference>
<comment type="similarity">
    <text evidence="1">Belongs to the protein kinase superfamily. STE Ser/Thr protein kinase family. STE20 subfamily.</text>
</comment>
<feature type="compositionally biased region" description="Low complexity" evidence="2">
    <location>
        <begin position="40"/>
        <end position="53"/>
    </location>
</feature>
<protein>
    <submittedName>
        <fullName evidence="3">Protein kinase superfamily protein</fullName>
    </submittedName>
</protein>
<dbReference type="PANTHER" id="PTHR48014:SF21">
    <property type="entry name" value="SERINE_THREONINE-PROTEIN KINASE FRAY2"/>
    <property type="match status" value="1"/>
</dbReference>
<dbReference type="EMBL" id="CM007647">
    <property type="protein sequence ID" value="ONL92893.1"/>
    <property type="molecule type" value="Genomic_DNA"/>
</dbReference>